<dbReference type="GO" id="GO:0009507">
    <property type="term" value="C:chloroplast"/>
    <property type="evidence" value="ECO:0007669"/>
    <property type="project" value="UniProtKB-SubCell"/>
</dbReference>
<feature type="binding site" evidence="5">
    <location>
        <position position="147"/>
    </location>
    <ligand>
        <name>chlorophyll a</name>
        <dbReference type="ChEBI" id="CHEBI:58416"/>
        <label>1</label>
    </ligand>
</feature>
<feature type="binding site" description="axial binding residue" evidence="5">
    <location>
        <position position="109"/>
    </location>
    <ligand>
        <name>chlorophyll b</name>
        <dbReference type="ChEBI" id="CHEBI:61721"/>
        <label>1</label>
    </ligand>
    <ligandPart>
        <name>Mg</name>
        <dbReference type="ChEBI" id="CHEBI:25107"/>
    </ligandPart>
</feature>
<feature type="binding site" evidence="5">
    <location>
        <position position="148"/>
    </location>
    <ligand>
        <name>chlorophyll a</name>
        <dbReference type="ChEBI" id="CHEBI:58416"/>
        <label>1</label>
    </ligand>
</feature>
<feature type="binding site" evidence="5">
    <location>
        <position position="46"/>
    </location>
    <ligand>
        <name>chlorophyll a</name>
        <dbReference type="ChEBI" id="CHEBI:58416"/>
        <label>1</label>
    </ligand>
</feature>
<evidence type="ECO:0000256" key="2">
    <source>
        <dbReference type="ARBA" id="ARBA00022528"/>
    </source>
</evidence>
<dbReference type="AlphaFoldDB" id="A0A0H4NYE1"/>
<dbReference type="SUPFAM" id="SSF103511">
    <property type="entry name" value="Chlorophyll a-b binding protein"/>
    <property type="match status" value="1"/>
</dbReference>
<dbReference type="PANTHER" id="PTHR21649">
    <property type="entry name" value="CHLOROPHYLL A/B BINDING PROTEIN"/>
    <property type="match status" value="1"/>
</dbReference>
<proteinExistence type="evidence at transcript level"/>
<feature type="binding site" description="axial binding residue" evidence="5">
    <location>
        <position position="48"/>
    </location>
    <ligand>
        <name>chlorophyll b</name>
        <dbReference type="ChEBI" id="CHEBI:61721"/>
        <label>1</label>
    </ligand>
    <ligandPart>
        <name>Mg</name>
        <dbReference type="ChEBI" id="CHEBI:25107"/>
    </ligandPart>
</feature>
<feature type="binding site" evidence="5">
    <location>
        <position position="153"/>
    </location>
    <ligand>
        <name>chlorophyll a</name>
        <dbReference type="ChEBI" id="CHEBI:58416"/>
        <label>1</label>
    </ligand>
</feature>
<dbReference type="GO" id="GO:0009765">
    <property type="term" value="P:photosynthesis, light harvesting"/>
    <property type="evidence" value="ECO:0007669"/>
    <property type="project" value="InterPro"/>
</dbReference>
<feature type="binding site" description="axial binding residue" evidence="5">
    <location>
        <position position="120"/>
    </location>
    <ligand>
        <name>chlorophyll b</name>
        <dbReference type="ChEBI" id="CHEBI:61721"/>
        <label>1</label>
    </ligand>
    <ligandPart>
        <name>Mg</name>
        <dbReference type="ChEBI" id="CHEBI:25107"/>
    </ligandPart>
</feature>
<keyword evidence="5" id="KW-0157">Chromophore</keyword>
<dbReference type="GO" id="GO:0016020">
    <property type="term" value="C:membrane"/>
    <property type="evidence" value="ECO:0007669"/>
    <property type="project" value="InterPro"/>
</dbReference>
<keyword evidence="2" id="KW-0150">Chloroplast</keyword>
<evidence type="ECO:0000256" key="4">
    <source>
        <dbReference type="ARBA" id="ARBA00022640"/>
    </source>
</evidence>
<feature type="binding site" evidence="5">
    <location>
        <position position="151"/>
    </location>
    <ligand>
        <name>chlorophyll a</name>
        <dbReference type="ChEBI" id="CHEBI:58416"/>
        <label>1</label>
    </ligand>
</feature>
<feature type="non-terminal residue" evidence="6">
    <location>
        <position position="1"/>
    </location>
</feature>
<evidence type="ECO:0000256" key="1">
    <source>
        <dbReference type="ARBA" id="ARBA00004229"/>
    </source>
</evidence>
<dbReference type="EMBL" id="KR632772">
    <property type="protein sequence ID" value="AKP45178.1"/>
    <property type="molecule type" value="mRNA"/>
</dbReference>
<dbReference type="GO" id="GO:0016168">
    <property type="term" value="F:chlorophyll binding"/>
    <property type="evidence" value="ECO:0007669"/>
    <property type="project" value="UniProtKB-KW"/>
</dbReference>
<dbReference type="InterPro" id="IPR001344">
    <property type="entry name" value="Chloro_AB-bd_pln"/>
</dbReference>
<keyword evidence="5" id="KW-0148">Chlorophyll</keyword>
<keyword evidence="4" id="KW-0934">Plastid</keyword>
<dbReference type="Gene3D" id="1.10.3460.10">
    <property type="entry name" value="Chlorophyll a/b binding protein domain"/>
    <property type="match status" value="1"/>
</dbReference>
<accession>A0A0H4NYE1</accession>
<evidence type="ECO:0000313" key="6">
    <source>
        <dbReference type="EMBL" id="AKP45178.1"/>
    </source>
</evidence>
<evidence type="ECO:0000256" key="3">
    <source>
        <dbReference type="ARBA" id="ARBA00022531"/>
    </source>
</evidence>
<reference evidence="6" key="1">
    <citation type="journal article" date="2015" name="Nature">
        <title>Eye-like ocelloids are built from different endosymbiotically acquired components.</title>
        <authorList>
            <person name="Gavelis G.S."/>
            <person name="Hayakawa S."/>
            <person name="White R.A.III."/>
            <person name="Gojobori T."/>
            <person name="Suttle C.A."/>
            <person name="Keeling P.J."/>
            <person name="Leander B.S."/>
        </authorList>
    </citation>
    <scope>NUCLEOTIDE SEQUENCE</scope>
</reference>
<feature type="binding site" evidence="5">
    <location>
        <position position="165"/>
    </location>
    <ligand>
        <name>chlorophyll a</name>
        <dbReference type="ChEBI" id="CHEBI:58416"/>
        <label>1</label>
    </ligand>
</feature>
<feature type="binding site" evidence="5">
    <location>
        <position position="43"/>
    </location>
    <ligand>
        <name>chlorophyll a</name>
        <dbReference type="ChEBI" id="CHEBI:58416"/>
        <label>1</label>
    </ligand>
</feature>
<evidence type="ECO:0000256" key="5">
    <source>
        <dbReference type="PIRSR" id="PIRSR601344-1"/>
    </source>
</evidence>
<dbReference type="Pfam" id="PF00504">
    <property type="entry name" value="Chloroa_b-bind"/>
    <property type="match status" value="1"/>
</dbReference>
<sequence length="175" mass="19322">EMAKSLPWLRYPEPLRGWVGGEPGFDPMYITQGFPTYIVREAELKHGRVCMLATIGWIATDLGARFPADIFQKATTISAHDDMVAAGLMQPFFATLGSMELYGGFLLAEGWRYACADGGLNRDAGDFFVGKRFLPQDPEQADSMRLKELKNGRLAMLGFSGIVTQAVLTNSTFPF</sequence>
<protein>
    <submittedName>
        <fullName evidence="6">Light harvesting protein</fullName>
    </submittedName>
</protein>
<name>A0A0H4NYE1_9DINO</name>
<organism evidence="6">
    <name type="scientific">Erythropsidinium sp</name>
    <dbReference type="NCBI Taxonomy" id="1679439"/>
    <lineage>
        <taxon>Eukaryota</taxon>
        <taxon>Sar</taxon>
        <taxon>Alveolata</taxon>
        <taxon>Dinophyceae</taxon>
        <taxon>Gymnodiniales</taxon>
        <taxon>Warnowiaceae</taxon>
        <taxon>Erythropsidinium</taxon>
    </lineage>
</organism>
<dbReference type="InterPro" id="IPR022796">
    <property type="entry name" value="Chloroa_b-bind"/>
</dbReference>
<feature type="non-terminal residue" evidence="6">
    <location>
        <position position="175"/>
    </location>
</feature>
<keyword evidence="3" id="KW-0602">Photosynthesis</keyword>
<comment type="subcellular location">
    <subcellularLocation>
        <location evidence="1">Plastid</location>
        <location evidence="1">Chloroplast</location>
    </subcellularLocation>
</comment>